<proteinExistence type="predicted"/>
<dbReference type="SUPFAM" id="SSF53822">
    <property type="entry name" value="Periplasmic binding protein-like I"/>
    <property type="match status" value="1"/>
</dbReference>
<accession>A0A840VCB5</accession>
<dbReference type="SMART" id="SM00345">
    <property type="entry name" value="HTH_GNTR"/>
    <property type="match status" value="1"/>
</dbReference>
<dbReference type="EMBL" id="JACHFD010000006">
    <property type="protein sequence ID" value="MBB5351449.1"/>
    <property type="molecule type" value="Genomic_DNA"/>
</dbReference>
<dbReference type="GO" id="GO:0003700">
    <property type="term" value="F:DNA-binding transcription factor activity"/>
    <property type="evidence" value="ECO:0007669"/>
    <property type="project" value="InterPro"/>
</dbReference>
<keyword evidence="1" id="KW-0805">Transcription regulation</keyword>
<evidence type="ECO:0000256" key="2">
    <source>
        <dbReference type="ARBA" id="ARBA00023125"/>
    </source>
</evidence>
<dbReference type="GO" id="GO:0000976">
    <property type="term" value="F:transcription cis-regulatory region binding"/>
    <property type="evidence" value="ECO:0007669"/>
    <property type="project" value="TreeGrafter"/>
</dbReference>
<feature type="domain" description="HTH gntR-type" evidence="4">
    <location>
        <begin position="8"/>
        <end position="76"/>
    </location>
</feature>
<dbReference type="InterPro" id="IPR036388">
    <property type="entry name" value="WH-like_DNA-bd_sf"/>
</dbReference>
<dbReference type="InterPro" id="IPR000524">
    <property type="entry name" value="Tscrpt_reg_HTH_GntR"/>
</dbReference>
<comment type="caution">
    <text evidence="5">The sequence shown here is derived from an EMBL/GenBank/DDBJ whole genome shotgun (WGS) entry which is preliminary data.</text>
</comment>
<keyword evidence="6" id="KW-1185">Reference proteome</keyword>
<protein>
    <submittedName>
        <fullName evidence="5">LacI family transcriptional regulator</fullName>
    </submittedName>
</protein>
<dbReference type="Pfam" id="PF13377">
    <property type="entry name" value="Peripla_BP_3"/>
    <property type="match status" value="1"/>
</dbReference>
<evidence type="ECO:0000256" key="3">
    <source>
        <dbReference type="ARBA" id="ARBA00023163"/>
    </source>
</evidence>
<evidence type="ECO:0000313" key="6">
    <source>
        <dbReference type="Proteomes" id="UP000557717"/>
    </source>
</evidence>
<keyword evidence="3" id="KW-0804">Transcription</keyword>
<evidence type="ECO:0000259" key="4">
    <source>
        <dbReference type="PROSITE" id="PS50949"/>
    </source>
</evidence>
<dbReference type="RefSeq" id="WP_184017613.1">
    <property type="nucleotide sequence ID" value="NZ_JACHFD010000006.1"/>
</dbReference>
<dbReference type="PROSITE" id="PS50949">
    <property type="entry name" value="HTH_GNTR"/>
    <property type="match status" value="1"/>
</dbReference>
<dbReference type="AlphaFoldDB" id="A0A840VCB5"/>
<dbReference type="Pfam" id="PF00392">
    <property type="entry name" value="GntR"/>
    <property type="match status" value="1"/>
</dbReference>
<dbReference type="InterPro" id="IPR036390">
    <property type="entry name" value="WH_DNA-bd_sf"/>
</dbReference>
<dbReference type="InterPro" id="IPR028082">
    <property type="entry name" value="Peripla_BP_I"/>
</dbReference>
<dbReference type="PANTHER" id="PTHR30146:SF109">
    <property type="entry name" value="HTH-TYPE TRANSCRIPTIONAL REGULATOR GALS"/>
    <property type="match status" value="1"/>
</dbReference>
<sequence>MKPNDALRPRFQEIAGQIREDLAAGRYGSEGRMPSESQLTQRFGVSRPTIARALRVLSDEGLIERRAGSGTFARPGGRLSVNSKLFALLIPDLGNTEIFQLICGELASLARMHDYGLVWGNSEHPRLDPELTVQNAIQLCRQFIDRNVSGVFYAPHELVQEKEEGNRQIPVMLREAGIPVVLIDRDLSSFPSRSNFDLVGVDNVAGGFMLADHLLKLGCTRIHFVAKPLSAQTVEARIAGVREALARRQVLPDQNWIHIGHPEDRRFVKNLLGPARPEAYICANDHTAALLLREFQKLGVRVPEDIRVTGFDDVKFATLVSPPLTTIQQPCREIALKAFRAMLDRVADPTLPACHMSLTPRLVIRDSCGAYLPSKPTEKNVNPWTKA</sequence>
<gene>
    <name evidence="5" type="ORF">HNR46_001685</name>
</gene>
<organism evidence="5 6">
    <name type="scientific">Haloferula luteola</name>
    <dbReference type="NCBI Taxonomy" id="595692"/>
    <lineage>
        <taxon>Bacteria</taxon>
        <taxon>Pseudomonadati</taxon>
        <taxon>Verrucomicrobiota</taxon>
        <taxon>Verrucomicrobiia</taxon>
        <taxon>Verrucomicrobiales</taxon>
        <taxon>Verrucomicrobiaceae</taxon>
        <taxon>Haloferula</taxon>
    </lineage>
</organism>
<dbReference type="CDD" id="cd06267">
    <property type="entry name" value="PBP1_LacI_sugar_binding-like"/>
    <property type="match status" value="1"/>
</dbReference>
<evidence type="ECO:0000313" key="5">
    <source>
        <dbReference type="EMBL" id="MBB5351449.1"/>
    </source>
</evidence>
<keyword evidence="2" id="KW-0238">DNA-binding</keyword>
<dbReference type="InterPro" id="IPR046335">
    <property type="entry name" value="LacI/GalR-like_sensor"/>
</dbReference>
<dbReference type="Gene3D" id="3.40.50.2300">
    <property type="match status" value="2"/>
</dbReference>
<dbReference type="PRINTS" id="PR00035">
    <property type="entry name" value="HTHGNTR"/>
</dbReference>
<dbReference type="Proteomes" id="UP000557717">
    <property type="component" value="Unassembled WGS sequence"/>
</dbReference>
<evidence type="ECO:0000256" key="1">
    <source>
        <dbReference type="ARBA" id="ARBA00023015"/>
    </source>
</evidence>
<dbReference type="CDD" id="cd07377">
    <property type="entry name" value="WHTH_GntR"/>
    <property type="match status" value="1"/>
</dbReference>
<dbReference type="PANTHER" id="PTHR30146">
    <property type="entry name" value="LACI-RELATED TRANSCRIPTIONAL REPRESSOR"/>
    <property type="match status" value="1"/>
</dbReference>
<dbReference type="SUPFAM" id="SSF46785">
    <property type="entry name" value="Winged helix' DNA-binding domain"/>
    <property type="match status" value="1"/>
</dbReference>
<reference evidence="5 6" key="1">
    <citation type="submission" date="2020-08" db="EMBL/GenBank/DDBJ databases">
        <title>Genomic Encyclopedia of Type Strains, Phase IV (KMG-IV): sequencing the most valuable type-strain genomes for metagenomic binning, comparative biology and taxonomic classification.</title>
        <authorList>
            <person name="Goeker M."/>
        </authorList>
    </citation>
    <scope>NUCLEOTIDE SEQUENCE [LARGE SCALE GENOMIC DNA]</scope>
    <source>
        <strain evidence="5 6">YC6886</strain>
    </source>
</reference>
<name>A0A840VCB5_9BACT</name>
<dbReference type="Gene3D" id="1.10.10.10">
    <property type="entry name" value="Winged helix-like DNA-binding domain superfamily/Winged helix DNA-binding domain"/>
    <property type="match status" value="1"/>
</dbReference>